<feature type="coiled-coil region" evidence="1">
    <location>
        <begin position="310"/>
        <end position="337"/>
    </location>
</feature>
<reference evidence="2 3" key="1">
    <citation type="submission" date="2024-04" db="EMBL/GenBank/DDBJ databases">
        <title>Tritrichomonas musculus Genome.</title>
        <authorList>
            <person name="Alves-Ferreira E."/>
            <person name="Grigg M."/>
            <person name="Lorenzi H."/>
            <person name="Galac M."/>
        </authorList>
    </citation>
    <scope>NUCLEOTIDE SEQUENCE [LARGE SCALE GENOMIC DNA]</scope>
    <source>
        <strain evidence="2 3">EAF2021</strain>
    </source>
</reference>
<organism evidence="2 3">
    <name type="scientific">Tritrichomonas musculus</name>
    <dbReference type="NCBI Taxonomy" id="1915356"/>
    <lineage>
        <taxon>Eukaryota</taxon>
        <taxon>Metamonada</taxon>
        <taxon>Parabasalia</taxon>
        <taxon>Tritrichomonadida</taxon>
        <taxon>Tritrichomonadidae</taxon>
        <taxon>Tritrichomonas</taxon>
    </lineage>
</organism>
<dbReference type="Proteomes" id="UP001470230">
    <property type="component" value="Unassembled WGS sequence"/>
</dbReference>
<gene>
    <name evidence="2" type="ORF">M9Y10_004354</name>
</gene>
<keyword evidence="1" id="KW-0175">Coiled coil</keyword>
<protein>
    <submittedName>
        <fullName evidence="2">Uncharacterized protein</fullName>
    </submittedName>
</protein>
<dbReference type="EMBL" id="JAPFFF010000010">
    <property type="protein sequence ID" value="KAK8881610.1"/>
    <property type="molecule type" value="Genomic_DNA"/>
</dbReference>
<comment type="caution">
    <text evidence="2">The sequence shown here is derived from an EMBL/GenBank/DDBJ whole genome shotgun (WGS) entry which is preliminary data.</text>
</comment>
<evidence type="ECO:0000313" key="3">
    <source>
        <dbReference type="Proteomes" id="UP001470230"/>
    </source>
</evidence>
<sequence length="352" mass="41524">MSSLYSYQLTQSFPEESVSFYEEIFPGFTLIRNKIVRCNYFQLWKYKYLIRKKSPKSDDERKNQCKYLKLFIENFQNRLTLQVYFGRWKRMSQMEQLNSNQNLIDPKYVEFMTELQESISNQANLKTTISVLDKKIDEVSEVERETRNKADGLQRKCDIMMSTYENLLRQLSEMKINHRDHVSSLQLQIGKAISSQESDIQYSYSNVLNSIAQDQSRLLSEKEKIHNLIQKEKEKAAELRSKIDLCKNDNIAKEKEIDDLKNEINAFPDPESDPYVEPNSKLVELHKILIQADQQLQQTSVLFQKQSAQIKELDFQINKHKATLDDLKRKQKSITAKSIQRLSMMSRKMTSE</sequence>
<evidence type="ECO:0000313" key="2">
    <source>
        <dbReference type="EMBL" id="KAK8881610.1"/>
    </source>
</evidence>
<keyword evidence="3" id="KW-1185">Reference proteome</keyword>
<evidence type="ECO:0000256" key="1">
    <source>
        <dbReference type="SAM" id="Coils"/>
    </source>
</evidence>
<proteinExistence type="predicted"/>
<feature type="coiled-coil region" evidence="1">
    <location>
        <begin position="222"/>
        <end position="263"/>
    </location>
</feature>
<name>A0ABR2JRR3_9EUKA</name>
<accession>A0ABR2JRR3</accession>